<dbReference type="EMBL" id="JXLN01011986">
    <property type="protein sequence ID" value="KPM07888.1"/>
    <property type="molecule type" value="Genomic_DNA"/>
</dbReference>
<evidence type="ECO:0000256" key="1">
    <source>
        <dbReference type="ARBA" id="ARBA00009952"/>
    </source>
</evidence>
<dbReference type="Pfam" id="PF05811">
    <property type="entry name" value="DUF842"/>
    <property type="match status" value="1"/>
</dbReference>
<name>A0A132AAB1_SARSC</name>
<gene>
    <name evidence="2" type="ORF">QR98_0063960</name>
</gene>
<dbReference type="InterPro" id="IPR008560">
    <property type="entry name" value="DUF842_euk"/>
</dbReference>
<proteinExistence type="inferred from homology"/>
<dbReference type="PANTHER" id="PTHR21096">
    <property type="entry name" value="PROTEIN FAM136A"/>
    <property type="match status" value="1"/>
</dbReference>
<protein>
    <submittedName>
        <fullName evidence="2">DUF842 domain containing protein</fullName>
    </submittedName>
</protein>
<dbReference type="OrthoDB" id="9975421at2759"/>
<comment type="caution">
    <text evidence="2">The sequence shown here is derived from an EMBL/GenBank/DDBJ whole genome shotgun (WGS) entry which is preliminary data.</text>
</comment>
<sequence>MAQEAQERVQEHVNKILSDLDRSCLRQMQVDMFYCSAKCCENSTATMEQVASCVENCSTKFRKSQSFISNEMAGFLKRLERCALQCQDSIKDQISSETTNDQMKRYETQYETCVIKCADDTIKVMPNLHQRIKKTIENEINRKI</sequence>
<comment type="similarity">
    <text evidence="1">Belongs to the FAM136 family.</text>
</comment>
<accession>A0A132AAB1</accession>
<dbReference type="OMA" id="NRCGMTC"/>
<dbReference type="VEuPathDB" id="VectorBase:SSCA007279"/>
<dbReference type="AlphaFoldDB" id="A0A132AAB1"/>
<dbReference type="PANTHER" id="PTHR21096:SF0">
    <property type="entry name" value="PROTEIN FAM136A"/>
    <property type="match status" value="1"/>
</dbReference>
<evidence type="ECO:0000313" key="3">
    <source>
        <dbReference type="Proteomes" id="UP000616769"/>
    </source>
</evidence>
<dbReference type="GO" id="GO:0005737">
    <property type="term" value="C:cytoplasm"/>
    <property type="evidence" value="ECO:0007669"/>
    <property type="project" value="TreeGrafter"/>
</dbReference>
<organism evidence="2 3">
    <name type="scientific">Sarcoptes scabiei</name>
    <name type="common">Itch mite</name>
    <name type="synonym">Acarus scabiei</name>
    <dbReference type="NCBI Taxonomy" id="52283"/>
    <lineage>
        <taxon>Eukaryota</taxon>
        <taxon>Metazoa</taxon>
        <taxon>Ecdysozoa</taxon>
        <taxon>Arthropoda</taxon>
        <taxon>Chelicerata</taxon>
        <taxon>Arachnida</taxon>
        <taxon>Acari</taxon>
        <taxon>Acariformes</taxon>
        <taxon>Sarcoptiformes</taxon>
        <taxon>Astigmata</taxon>
        <taxon>Psoroptidia</taxon>
        <taxon>Sarcoptoidea</taxon>
        <taxon>Sarcoptidae</taxon>
        <taxon>Sarcoptinae</taxon>
        <taxon>Sarcoptes</taxon>
    </lineage>
</organism>
<reference evidence="2 3" key="1">
    <citation type="journal article" date="2015" name="Parasit. Vectors">
        <title>Draft genome of the scabies mite.</title>
        <authorList>
            <person name="Rider S.D.Jr."/>
            <person name="Morgan M.S."/>
            <person name="Arlian L.G."/>
        </authorList>
    </citation>
    <scope>NUCLEOTIDE SEQUENCE [LARGE SCALE GENOMIC DNA]</scope>
    <source>
        <strain evidence="2">Arlian Lab</strain>
    </source>
</reference>
<dbReference type="Proteomes" id="UP000616769">
    <property type="component" value="Unassembled WGS sequence"/>
</dbReference>
<evidence type="ECO:0000313" key="2">
    <source>
        <dbReference type="EMBL" id="KPM07888.1"/>
    </source>
</evidence>